<name>A0A150S7S5_SORCE</name>
<reference evidence="1 2" key="1">
    <citation type="submission" date="2014-02" db="EMBL/GenBank/DDBJ databases">
        <title>The small core and large imbalanced accessory genome model reveals a collaborative survival strategy of Sorangium cellulosum strains in nature.</title>
        <authorList>
            <person name="Han K."/>
            <person name="Peng R."/>
            <person name="Blom J."/>
            <person name="Li Y.-Z."/>
        </authorList>
    </citation>
    <scope>NUCLEOTIDE SEQUENCE [LARGE SCALE GENOMIC DNA]</scope>
    <source>
        <strain evidence="1 2">So0011-07</strain>
    </source>
</reference>
<dbReference type="PROSITE" id="PS51257">
    <property type="entry name" value="PROKAR_LIPOPROTEIN"/>
    <property type="match status" value="1"/>
</dbReference>
<protein>
    <submittedName>
        <fullName evidence="1">Uncharacterized protein</fullName>
    </submittedName>
</protein>
<dbReference type="EMBL" id="JEMB01001337">
    <property type="protein sequence ID" value="KYF88509.1"/>
    <property type="molecule type" value="Genomic_DNA"/>
</dbReference>
<sequence length="142" mass="15886">MNQDKSVFPMCGLALSGLLATGCVFDVRDDFRPRPAVGSMAVEWTVNRRSDARACDRFGGSQGADFELIVYRGSREVAREYARCEDFSMTVDLPPDEYRAIATLVERGDERPVTTTLNLERLRIVRGAQLNIDVDFPSTSFL</sequence>
<evidence type="ECO:0000313" key="1">
    <source>
        <dbReference type="EMBL" id="KYF88509.1"/>
    </source>
</evidence>
<accession>A0A150S7S5</accession>
<proteinExistence type="predicted"/>
<gene>
    <name evidence="1" type="ORF">BE17_47060</name>
</gene>
<evidence type="ECO:0000313" key="2">
    <source>
        <dbReference type="Proteomes" id="UP000075635"/>
    </source>
</evidence>
<comment type="caution">
    <text evidence="1">The sequence shown here is derived from an EMBL/GenBank/DDBJ whole genome shotgun (WGS) entry which is preliminary data.</text>
</comment>
<dbReference type="AlphaFoldDB" id="A0A150S7S5"/>
<dbReference type="Proteomes" id="UP000075635">
    <property type="component" value="Unassembled WGS sequence"/>
</dbReference>
<organism evidence="1 2">
    <name type="scientific">Sorangium cellulosum</name>
    <name type="common">Polyangium cellulosum</name>
    <dbReference type="NCBI Taxonomy" id="56"/>
    <lineage>
        <taxon>Bacteria</taxon>
        <taxon>Pseudomonadati</taxon>
        <taxon>Myxococcota</taxon>
        <taxon>Polyangia</taxon>
        <taxon>Polyangiales</taxon>
        <taxon>Polyangiaceae</taxon>
        <taxon>Sorangium</taxon>
    </lineage>
</organism>